<dbReference type="AlphaFoldDB" id="A0A2G2W3E8"/>
<dbReference type="InterPro" id="IPR050164">
    <property type="entry name" value="Peptidase_C19"/>
</dbReference>
<dbReference type="InterPro" id="IPR028889">
    <property type="entry name" value="USP"/>
</dbReference>
<dbReference type="STRING" id="33114.A0A2G2W3E8"/>
<dbReference type="SUPFAM" id="SSF54001">
    <property type="entry name" value="Cysteine proteinases"/>
    <property type="match status" value="1"/>
</dbReference>
<evidence type="ECO:0000313" key="2">
    <source>
        <dbReference type="EMBL" id="PHT39709.1"/>
    </source>
</evidence>
<dbReference type="GO" id="GO:0016579">
    <property type="term" value="P:protein deubiquitination"/>
    <property type="evidence" value="ECO:0007669"/>
    <property type="project" value="InterPro"/>
</dbReference>
<comment type="caution">
    <text evidence="2">The sequence shown here is derived from an EMBL/GenBank/DDBJ whole genome shotgun (WGS) entry which is preliminary data.</text>
</comment>
<name>A0A2G2W3E8_CAPBA</name>
<dbReference type="Gene3D" id="3.90.70.10">
    <property type="entry name" value="Cysteine proteinases"/>
    <property type="match status" value="1"/>
</dbReference>
<dbReference type="PROSITE" id="PS50235">
    <property type="entry name" value="USP_3"/>
    <property type="match status" value="1"/>
</dbReference>
<evidence type="ECO:0000313" key="3">
    <source>
        <dbReference type="Proteomes" id="UP000224567"/>
    </source>
</evidence>
<dbReference type="GO" id="GO:0005829">
    <property type="term" value="C:cytosol"/>
    <property type="evidence" value="ECO:0007669"/>
    <property type="project" value="TreeGrafter"/>
</dbReference>
<feature type="domain" description="USP" evidence="1">
    <location>
        <begin position="1"/>
        <end position="109"/>
    </location>
</feature>
<reference evidence="3" key="2">
    <citation type="journal article" date="2017" name="J. Anim. Genet.">
        <title>Multiple reference genome sequences of hot pepper reveal the massive evolution of plant disease resistance genes by retroduplication.</title>
        <authorList>
            <person name="Kim S."/>
            <person name="Park J."/>
            <person name="Yeom S.-I."/>
            <person name="Kim Y.-M."/>
            <person name="Seo E."/>
            <person name="Kim K.-T."/>
            <person name="Kim M.-S."/>
            <person name="Lee J.M."/>
            <person name="Cheong K."/>
            <person name="Shin H.-S."/>
            <person name="Kim S.-B."/>
            <person name="Han K."/>
            <person name="Lee J."/>
            <person name="Park M."/>
            <person name="Lee H.-A."/>
            <person name="Lee H.-Y."/>
            <person name="Lee Y."/>
            <person name="Oh S."/>
            <person name="Lee J.H."/>
            <person name="Choi E."/>
            <person name="Choi E."/>
            <person name="Lee S.E."/>
            <person name="Jeon J."/>
            <person name="Kim H."/>
            <person name="Choi G."/>
            <person name="Song H."/>
            <person name="Lee J."/>
            <person name="Lee S.-C."/>
            <person name="Kwon J.-K."/>
            <person name="Lee H.-Y."/>
            <person name="Koo N."/>
            <person name="Hong Y."/>
            <person name="Kim R.W."/>
            <person name="Kang W.-H."/>
            <person name="Huh J.H."/>
            <person name="Kang B.-C."/>
            <person name="Yang T.-J."/>
            <person name="Lee Y.-H."/>
            <person name="Bennetzen J.L."/>
            <person name="Choi D."/>
        </authorList>
    </citation>
    <scope>NUCLEOTIDE SEQUENCE [LARGE SCALE GENOMIC DNA]</scope>
    <source>
        <strain evidence="3">cv. PBC81</strain>
    </source>
</reference>
<dbReference type="InterPro" id="IPR001394">
    <property type="entry name" value="Peptidase_C19_UCH"/>
</dbReference>
<gene>
    <name evidence="2" type="ORF">CQW23_18563</name>
</gene>
<dbReference type="PANTHER" id="PTHR24006:SF747">
    <property type="entry name" value="UBIQUITIN CARBOXYL-TERMINAL HYDROLASE 20"/>
    <property type="match status" value="1"/>
</dbReference>
<dbReference type="GO" id="GO:0004843">
    <property type="term" value="F:cysteine-type deubiquitinase activity"/>
    <property type="evidence" value="ECO:0007669"/>
    <property type="project" value="InterPro"/>
</dbReference>
<reference evidence="2 3" key="1">
    <citation type="journal article" date="2017" name="Genome Biol.">
        <title>New reference genome sequences of hot pepper reveal the massive evolution of plant disease-resistance genes by retroduplication.</title>
        <authorList>
            <person name="Kim S."/>
            <person name="Park J."/>
            <person name="Yeom S.I."/>
            <person name="Kim Y.M."/>
            <person name="Seo E."/>
            <person name="Kim K.T."/>
            <person name="Kim M.S."/>
            <person name="Lee J.M."/>
            <person name="Cheong K."/>
            <person name="Shin H.S."/>
            <person name="Kim S.B."/>
            <person name="Han K."/>
            <person name="Lee J."/>
            <person name="Park M."/>
            <person name="Lee H.A."/>
            <person name="Lee H.Y."/>
            <person name="Lee Y."/>
            <person name="Oh S."/>
            <person name="Lee J.H."/>
            <person name="Choi E."/>
            <person name="Choi E."/>
            <person name="Lee S.E."/>
            <person name="Jeon J."/>
            <person name="Kim H."/>
            <person name="Choi G."/>
            <person name="Song H."/>
            <person name="Lee J."/>
            <person name="Lee S.C."/>
            <person name="Kwon J.K."/>
            <person name="Lee H.Y."/>
            <person name="Koo N."/>
            <person name="Hong Y."/>
            <person name="Kim R.W."/>
            <person name="Kang W.H."/>
            <person name="Huh J.H."/>
            <person name="Kang B.C."/>
            <person name="Yang T.J."/>
            <person name="Lee Y.H."/>
            <person name="Bennetzen J.L."/>
            <person name="Choi D."/>
        </authorList>
    </citation>
    <scope>NUCLEOTIDE SEQUENCE [LARGE SCALE GENOMIC DNA]</scope>
    <source>
        <strain evidence="3">cv. PBC81</strain>
    </source>
</reference>
<dbReference type="Pfam" id="PF00443">
    <property type="entry name" value="UCH"/>
    <property type="match status" value="1"/>
</dbReference>
<dbReference type="Proteomes" id="UP000224567">
    <property type="component" value="Unassembled WGS sequence"/>
</dbReference>
<dbReference type="PANTHER" id="PTHR24006">
    <property type="entry name" value="UBIQUITIN CARBOXYL-TERMINAL HYDROLASE"/>
    <property type="match status" value="1"/>
</dbReference>
<organism evidence="2 3">
    <name type="scientific">Capsicum baccatum</name>
    <name type="common">Peruvian pepper</name>
    <dbReference type="NCBI Taxonomy" id="33114"/>
    <lineage>
        <taxon>Eukaryota</taxon>
        <taxon>Viridiplantae</taxon>
        <taxon>Streptophyta</taxon>
        <taxon>Embryophyta</taxon>
        <taxon>Tracheophyta</taxon>
        <taxon>Spermatophyta</taxon>
        <taxon>Magnoliopsida</taxon>
        <taxon>eudicotyledons</taxon>
        <taxon>Gunneridae</taxon>
        <taxon>Pentapetalae</taxon>
        <taxon>asterids</taxon>
        <taxon>lamiids</taxon>
        <taxon>Solanales</taxon>
        <taxon>Solanaceae</taxon>
        <taxon>Solanoideae</taxon>
        <taxon>Capsiceae</taxon>
        <taxon>Capsicum</taxon>
    </lineage>
</organism>
<evidence type="ECO:0000259" key="1">
    <source>
        <dbReference type="PROSITE" id="PS50235"/>
    </source>
</evidence>
<dbReference type="InterPro" id="IPR038765">
    <property type="entry name" value="Papain-like_cys_pep_sf"/>
</dbReference>
<dbReference type="EMBL" id="MLFT02000008">
    <property type="protein sequence ID" value="PHT39709.1"/>
    <property type="molecule type" value="Genomic_DNA"/>
</dbReference>
<sequence>MLYNVLSVVIFHLKRFQNVGSVIRKVDKHVSFSLELDMLLYTDNNQTNNEQIYLNRKDIVHAGSTSTSGHYYCFICAEPNEWYKFDDSMISQVHKDLVLAEKAYIMFYA</sequence>
<protein>
    <recommendedName>
        <fullName evidence="1">USP domain-containing protein</fullName>
    </recommendedName>
</protein>
<keyword evidence="3" id="KW-1185">Reference proteome</keyword>
<accession>A0A2G2W3E8</accession>
<proteinExistence type="predicted"/>
<dbReference type="OrthoDB" id="1271729at2759"/>
<dbReference type="GO" id="GO:0005634">
    <property type="term" value="C:nucleus"/>
    <property type="evidence" value="ECO:0007669"/>
    <property type="project" value="TreeGrafter"/>
</dbReference>